<evidence type="ECO:0000313" key="3">
    <source>
        <dbReference type="Proteomes" id="UP000008711"/>
    </source>
</evidence>
<dbReference type="OrthoDB" id="7981046at2759"/>
<dbReference type="Proteomes" id="UP000008711">
    <property type="component" value="Unassembled WGS sequence"/>
</dbReference>
<sequence length="94" mass="11015">MPKISLFVAFICLFVIVYAQSDRDICKRLNDRCDSRVLRNGRNNDVSNIFNENCRRSNRNWRDISRCELAKANCILTLERCDTVTCENVRRVLA</sequence>
<dbReference type="EMBL" id="CH954178">
    <property type="protein sequence ID" value="EDV52141.2"/>
    <property type="molecule type" value="Genomic_DNA"/>
</dbReference>
<dbReference type="AlphaFoldDB" id="B3NDK8"/>
<reference evidence="2 3" key="2">
    <citation type="journal article" date="2008" name="Bioinformatics">
        <title>Assembly reconciliation.</title>
        <authorList>
            <person name="Zimin A.V."/>
            <person name="Smith D.R."/>
            <person name="Sutton G."/>
            <person name="Yorke J.A."/>
        </authorList>
    </citation>
    <scope>NUCLEOTIDE SEQUENCE [LARGE SCALE GENOMIC DNA]</scope>
    <source>
        <strain evidence="2 3">TSC#14021-0224.01</strain>
    </source>
</reference>
<dbReference type="InterPro" id="IPR003475">
    <property type="entry name" value="Insect_Unk"/>
</dbReference>
<accession>B3NDK8</accession>
<protein>
    <submittedName>
        <fullName evidence="2">Uncharacterized protein</fullName>
    </submittedName>
</protein>
<evidence type="ECO:0000313" key="2">
    <source>
        <dbReference type="EMBL" id="EDV52141.2"/>
    </source>
</evidence>
<name>B3NDK8_DROER</name>
<reference evidence="2 3" key="1">
    <citation type="journal article" date="2007" name="Nature">
        <title>Evolution of genes and genomes on the Drosophila phylogeny.</title>
        <authorList>
            <consortium name="Drosophila 12 Genomes Consortium"/>
            <person name="Clark A.G."/>
            <person name="Eisen M.B."/>
            <person name="Smith D.R."/>
            <person name="Bergman C.M."/>
            <person name="Oliver B."/>
            <person name="Markow T.A."/>
            <person name="Kaufman T.C."/>
            <person name="Kellis M."/>
            <person name="Gelbart W."/>
            <person name="Iyer V.N."/>
            <person name="Pollard D.A."/>
            <person name="Sackton T.B."/>
            <person name="Larracuente A.M."/>
            <person name="Singh N.D."/>
            <person name="Abad J.P."/>
            <person name="Abt D.N."/>
            <person name="Adryan B."/>
            <person name="Aguade M."/>
            <person name="Akashi H."/>
            <person name="Anderson W.W."/>
            <person name="Aquadro C.F."/>
            <person name="Ardell D.H."/>
            <person name="Arguello R."/>
            <person name="Artieri C.G."/>
            <person name="Barbash D.A."/>
            <person name="Barker D."/>
            <person name="Barsanti P."/>
            <person name="Batterham P."/>
            <person name="Batzoglou S."/>
            <person name="Begun D."/>
            <person name="Bhutkar A."/>
            <person name="Blanco E."/>
            <person name="Bosak S.A."/>
            <person name="Bradley R.K."/>
            <person name="Brand A.D."/>
            <person name="Brent M.R."/>
            <person name="Brooks A.N."/>
            <person name="Brown R.H."/>
            <person name="Butlin R.K."/>
            <person name="Caggese C."/>
            <person name="Calvi B.R."/>
            <person name="Bernardo de Carvalho A."/>
            <person name="Caspi A."/>
            <person name="Castrezana S."/>
            <person name="Celniker S.E."/>
            <person name="Chang J.L."/>
            <person name="Chapple C."/>
            <person name="Chatterji S."/>
            <person name="Chinwalla A."/>
            <person name="Civetta A."/>
            <person name="Clifton S.W."/>
            <person name="Comeron J.M."/>
            <person name="Costello J.C."/>
            <person name="Coyne J.A."/>
            <person name="Daub J."/>
            <person name="David R.G."/>
            <person name="Delcher A.L."/>
            <person name="Delehaunty K."/>
            <person name="Do C.B."/>
            <person name="Ebling H."/>
            <person name="Edwards K."/>
            <person name="Eickbush T."/>
            <person name="Evans J.D."/>
            <person name="Filipski A."/>
            <person name="Findeiss S."/>
            <person name="Freyhult E."/>
            <person name="Fulton L."/>
            <person name="Fulton R."/>
            <person name="Garcia A.C."/>
            <person name="Gardiner A."/>
            <person name="Garfield D.A."/>
            <person name="Garvin B.E."/>
            <person name="Gibson G."/>
            <person name="Gilbert D."/>
            <person name="Gnerre S."/>
            <person name="Godfrey J."/>
            <person name="Good R."/>
            <person name="Gotea V."/>
            <person name="Gravely B."/>
            <person name="Greenberg A.J."/>
            <person name="Griffiths-Jones S."/>
            <person name="Gross S."/>
            <person name="Guigo R."/>
            <person name="Gustafson E.A."/>
            <person name="Haerty W."/>
            <person name="Hahn M.W."/>
            <person name="Halligan D.L."/>
            <person name="Halpern A.L."/>
            <person name="Halter G.M."/>
            <person name="Han M.V."/>
            <person name="Heger A."/>
            <person name="Hillier L."/>
            <person name="Hinrichs A.S."/>
            <person name="Holmes I."/>
            <person name="Hoskins R.A."/>
            <person name="Hubisz M.J."/>
            <person name="Hultmark D."/>
            <person name="Huntley M.A."/>
            <person name="Jaffe D.B."/>
            <person name="Jagadeeshan S."/>
            <person name="Jeck W.R."/>
            <person name="Johnson J."/>
            <person name="Jones C.D."/>
            <person name="Jordan W.C."/>
            <person name="Karpen G.H."/>
            <person name="Kataoka E."/>
            <person name="Keightley P.D."/>
            <person name="Kheradpour P."/>
            <person name="Kirkness E.F."/>
            <person name="Koerich L.B."/>
            <person name="Kristiansen K."/>
            <person name="Kudrna D."/>
            <person name="Kulathinal R.J."/>
            <person name="Kumar S."/>
            <person name="Kwok R."/>
            <person name="Lander E."/>
            <person name="Langley C.H."/>
            <person name="Lapoint R."/>
            <person name="Lazzaro B.P."/>
            <person name="Lee S.J."/>
            <person name="Levesque L."/>
            <person name="Li R."/>
            <person name="Lin C.F."/>
            <person name="Lin M.F."/>
            <person name="Lindblad-Toh K."/>
            <person name="Llopart A."/>
            <person name="Long M."/>
            <person name="Low L."/>
            <person name="Lozovsky E."/>
            <person name="Lu J."/>
            <person name="Luo M."/>
            <person name="Machado C.A."/>
            <person name="Makalowski W."/>
            <person name="Marzo M."/>
            <person name="Matsuda M."/>
            <person name="Matzkin L."/>
            <person name="McAllister B."/>
            <person name="McBride C.S."/>
            <person name="McKernan B."/>
            <person name="McKernan K."/>
            <person name="Mendez-Lago M."/>
            <person name="Minx P."/>
            <person name="Mollenhauer M.U."/>
            <person name="Montooth K."/>
            <person name="Mount S.M."/>
            <person name="Mu X."/>
            <person name="Myers E."/>
            <person name="Negre B."/>
            <person name="Newfeld S."/>
            <person name="Nielsen R."/>
            <person name="Noor M.A."/>
            <person name="O'Grady P."/>
            <person name="Pachter L."/>
            <person name="Papaceit M."/>
            <person name="Parisi M.J."/>
            <person name="Parisi M."/>
            <person name="Parts L."/>
            <person name="Pedersen J.S."/>
            <person name="Pesole G."/>
            <person name="Phillippy A.M."/>
            <person name="Ponting C.P."/>
            <person name="Pop M."/>
            <person name="Porcelli D."/>
            <person name="Powell J.R."/>
            <person name="Prohaska S."/>
            <person name="Pruitt K."/>
            <person name="Puig M."/>
            <person name="Quesneville H."/>
            <person name="Ram K.R."/>
            <person name="Rand D."/>
            <person name="Rasmussen M.D."/>
            <person name="Reed L.K."/>
            <person name="Reenan R."/>
            <person name="Reily A."/>
            <person name="Remington K.A."/>
            <person name="Rieger T.T."/>
            <person name="Ritchie M.G."/>
            <person name="Robin C."/>
            <person name="Rogers Y.H."/>
            <person name="Rohde C."/>
            <person name="Rozas J."/>
            <person name="Rubenfield M.J."/>
            <person name="Ruiz A."/>
            <person name="Russo S."/>
            <person name="Salzberg S.L."/>
            <person name="Sanchez-Gracia A."/>
            <person name="Saranga D.J."/>
            <person name="Sato H."/>
            <person name="Schaeffer S.W."/>
            <person name="Schatz M.C."/>
            <person name="Schlenke T."/>
            <person name="Schwartz R."/>
            <person name="Segarra C."/>
            <person name="Singh R.S."/>
            <person name="Sirot L."/>
            <person name="Sirota M."/>
            <person name="Sisneros N.B."/>
            <person name="Smith C.D."/>
            <person name="Smith T.F."/>
            <person name="Spieth J."/>
            <person name="Stage D.E."/>
            <person name="Stark A."/>
            <person name="Stephan W."/>
            <person name="Strausberg R.L."/>
            <person name="Strempel S."/>
            <person name="Sturgill D."/>
            <person name="Sutton G."/>
            <person name="Sutton G.G."/>
            <person name="Tao W."/>
            <person name="Teichmann S."/>
            <person name="Tobari Y.N."/>
            <person name="Tomimura Y."/>
            <person name="Tsolas J.M."/>
            <person name="Valente V.L."/>
            <person name="Venter E."/>
            <person name="Venter J.C."/>
            <person name="Vicario S."/>
            <person name="Vieira F.G."/>
            <person name="Vilella A.J."/>
            <person name="Villasante A."/>
            <person name="Walenz B."/>
            <person name="Wang J."/>
            <person name="Wasserman M."/>
            <person name="Watts T."/>
            <person name="Wilson D."/>
            <person name="Wilson R.K."/>
            <person name="Wing R.A."/>
            <person name="Wolfner M.F."/>
            <person name="Wong A."/>
            <person name="Wong G.K."/>
            <person name="Wu C.I."/>
            <person name="Wu G."/>
            <person name="Yamamoto D."/>
            <person name="Yang H.P."/>
            <person name="Yang S.P."/>
            <person name="Yorke J.A."/>
            <person name="Yoshida K."/>
            <person name="Zdobnov E."/>
            <person name="Zhang P."/>
            <person name="Zhang Y."/>
            <person name="Zimin A.V."/>
            <person name="Baldwin J."/>
            <person name="Abdouelleil A."/>
            <person name="Abdulkadir J."/>
            <person name="Abebe A."/>
            <person name="Abera B."/>
            <person name="Abreu J."/>
            <person name="Acer S.C."/>
            <person name="Aftuck L."/>
            <person name="Alexander A."/>
            <person name="An P."/>
            <person name="Anderson E."/>
            <person name="Anderson S."/>
            <person name="Arachi H."/>
            <person name="Azer M."/>
            <person name="Bachantsang P."/>
            <person name="Barry A."/>
            <person name="Bayul T."/>
            <person name="Berlin A."/>
            <person name="Bessette D."/>
            <person name="Bloom T."/>
            <person name="Blye J."/>
            <person name="Boguslavskiy L."/>
            <person name="Bonnet C."/>
            <person name="Boukhgalter B."/>
            <person name="Bourzgui I."/>
            <person name="Brown A."/>
            <person name="Cahill P."/>
            <person name="Channer S."/>
            <person name="Cheshatsang Y."/>
            <person name="Chuda L."/>
            <person name="Citroen M."/>
            <person name="Collymore A."/>
            <person name="Cooke P."/>
            <person name="Costello M."/>
            <person name="D'Aco K."/>
            <person name="Daza R."/>
            <person name="De Haan G."/>
            <person name="DeGray S."/>
            <person name="DeMaso C."/>
            <person name="Dhargay N."/>
            <person name="Dooley K."/>
            <person name="Dooley E."/>
            <person name="Doricent M."/>
            <person name="Dorje P."/>
            <person name="Dorjee K."/>
            <person name="Dupes A."/>
            <person name="Elong R."/>
            <person name="Falk J."/>
            <person name="Farina A."/>
            <person name="Faro S."/>
            <person name="Ferguson D."/>
            <person name="Fisher S."/>
            <person name="Foley C.D."/>
            <person name="Franke A."/>
            <person name="Friedrich D."/>
            <person name="Gadbois L."/>
            <person name="Gearin G."/>
            <person name="Gearin C.R."/>
            <person name="Giannoukos G."/>
            <person name="Goode T."/>
            <person name="Graham J."/>
            <person name="Grandbois E."/>
            <person name="Grewal S."/>
            <person name="Gyaltsen K."/>
            <person name="Hafez N."/>
            <person name="Hagos B."/>
            <person name="Hall J."/>
            <person name="Henson C."/>
            <person name="Hollinger A."/>
            <person name="Honan T."/>
            <person name="Huard M.D."/>
            <person name="Hughes L."/>
            <person name="Hurhula B."/>
            <person name="Husby M.E."/>
            <person name="Kamat A."/>
            <person name="Kanga B."/>
            <person name="Kashin S."/>
            <person name="Khazanovich D."/>
            <person name="Kisner P."/>
            <person name="Lance K."/>
            <person name="Lara M."/>
            <person name="Lee W."/>
            <person name="Lennon N."/>
            <person name="Letendre F."/>
            <person name="LeVine R."/>
            <person name="Lipovsky A."/>
            <person name="Liu X."/>
            <person name="Liu J."/>
            <person name="Liu S."/>
            <person name="Lokyitsang T."/>
            <person name="Lokyitsang Y."/>
            <person name="Lubonja R."/>
            <person name="Lui A."/>
            <person name="MacDonald P."/>
            <person name="Magnisalis V."/>
            <person name="Maru K."/>
            <person name="Matthews C."/>
            <person name="McCusker W."/>
            <person name="McDonough S."/>
            <person name="Mehta T."/>
            <person name="Meldrim J."/>
            <person name="Meneus L."/>
            <person name="Mihai O."/>
            <person name="Mihalev A."/>
            <person name="Mihova T."/>
            <person name="Mittelman R."/>
            <person name="Mlenga V."/>
            <person name="Montmayeur A."/>
            <person name="Mulrain L."/>
            <person name="Navidi A."/>
            <person name="Naylor J."/>
            <person name="Negash T."/>
            <person name="Nguyen T."/>
            <person name="Nguyen N."/>
            <person name="Nicol R."/>
            <person name="Norbu C."/>
            <person name="Norbu N."/>
            <person name="Novod N."/>
            <person name="O'Neill B."/>
            <person name="Osman S."/>
            <person name="Markiewicz E."/>
            <person name="Oyono O.L."/>
            <person name="Patti C."/>
            <person name="Phunkhang P."/>
            <person name="Pierre F."/>
            <person name="Priest M."/>
            <person name="Raghuraman S."/>
            <person name="Rege F."/>
            <person name="Reyes R."/>
            <person name="Rise C."/>
            <person name="Rogov P."/>
            <person name="Ross K."/>
            <person name="Ryan E."/>
            <person name="Settipalli S."/>
            <person name="Shea T."/>
            <person name="Sherpa N."/>
            <person name="Shi L."/>
            <person name="Shih D."/>
            <person name="Sparrow T."/>
            <person name="Spaulding J."/>
            <person name="Stalker J."/>
            <person name="Stange-Thomann N."/>
            <person name="Stavropoulos S."/>
            <person name="Stone C."/>
            <person name="Strader C."/>
            <person name="Tesfaye S."/>
            <person name="Thomson T."/>
            <person name="Thoulutsang Y."/>
            <person name="Thoulutsang D."/>
            <person name="Topham K."/>
            <person name="Topping I."/>
            <person name="Tsamla T."/>
            <person name="Vassiliev H."/>
            <person name="Vo A."/>
            <person name="Wangchuk T."/>
            <person name="Wangdi T."/>
            <person name="Weiand M."/>
            <person name="Wilkinson J."/>
            <person name="Wilson A."/>
            <person name="Yadav S."/>
            <person name="Young G."/>
            <person name="Yu Q."/>
            <person name="Zembek L."/>
            <person name="Zhong D."/>
            <person name="Zimmer A."/>
            <person name="Zwirko Z."/>
            <person name="Jaffe D.B."/>
            <person name="Alvarez P."/>
            <person name="Brockman W."/>
            <person name="Butler J."/>
            <person name="Chin C."/>
            <person name="Gnerre S."/>
            <person name="Grabherr M."/>
            <person name="Kleber M."/>
            <person name="Mauceli E."/>
            <person name="MacCallum I."/>
        </authorList>
    </citation>
    <scope>NUCLEOTIDE SEQUENCE [LARGE SCALE GENOMIC DNA]</scope>
    <source>
        <strain evidence="2 3">TSC#14021-0224.01</strain>
    </source>
</reference>
<feature type="signal peptide" evidence="1">
    <location>
        <begin position="1"/>
        <end position="19"/>
    </location>
</feature>
<dbReference type="KEGG" id="der:6544461"/>
<gene>
    <name evidence="2" type="primary">Dere\GG15917</name>
    <name evidence="2" type="synonym">dere_GLEANR_15948</name>
    <name evidence="2" type="synonym">GG15917</name>
    <name evidence="2" type="ORF">Dere_GG15917</name>
</gene>
<dbReference type="eggNOG" id="ENOG502T6ZI">
    <property type="taxonomic scope" value="Eukaryota"/>
</dbReference>
<feature type="chain" id="PRO_5002791531" evidence="1">
    <location>
        <begin position="20"/>
        <end position="94"/>
    </location>
</feature>
<dbReference type="Pfam" id="PF02448">
    <property type="entry name" value="L71"/>
    <property type="match status" value="1"/>
</dbReference>
<organism evidence="2 3">
    <name type="scientific">Drosophila erecta</name>
    <name type="common">Fruit fly</name>
    <dbReference type="NCBI Taxonomy" id="7220"/>
    <lineage>
        <taxon>Eukaryota</taxon>
        <taxon>Metazoa</taxon>
        <taxon>Ecdysozoa</taxon>
        <taxon>Arthropoda</taxon>
        <taxon>Hexapoda</taxon>
        <taxon>Insecta</taxon>
        <taxon>Pterygota</taxon>
        <taxon>Neoptera</taxon>
        <taxon>Endopterygota</taxon>
        <taxon>Diptera</taxon>
        <taxon>Brachycera</taxon>
        <taxon>Muscomorpha</taxon>
        <taxon>Ephydroidea</taxon>
        <taxon>Drosophilidae</taxon>
        <taxon>Drosophila</taxon>
        <taxon>Sophophora</taxon>
    </lineage>
</organism>
<evidence type="ECO:0000256" key="1">
    <source>
        <dbReference type="SAM" id="SignalP"/>
    </source>
</evidence>
<proteinExistence type="predicted"/>
<keyword evidence="3" id="KW-1185">Reference proteome</keyword>
<dbReference type="HOGENOM" id="CLU_121609_1_0_1"/>
<keyword evidence="1" id="KW-0732">Signal</keyword>